<dbReference type="AlphaFoldDB" id="A0A8S4PIH6"/>
<sequence>TSGLKNILKMPFPLIKLAALAIKQIAKPMANIMKRRAKSSPFFRKYVCMPPAQLYHQWDTNMKVRILGLGKPKDVKPLNEEMATDLGADLLGESILFIVGGGLITYEYWRSNRNEQRKENKQNYKLDELDIKVQEMGILIEEQDTKIRELTRLVHSVGKSQSITEKIVKIVKNVDET</sequence>
<gene>
    <name evidence="3" type="ORF">OFUS_LOCUS17763</name>
</gene>
<evidence type="ECO:0000256" key="2">
    <source>
        <dbReference type="ARBA" id="ARBA00023054"/>
    </source>
</evidence>
<proteinExistence type="inferred from homology"/>
<dbReference type="PANTHER" id="PTHR12499:SF0">
    <property type="entry name" value="OPTIC ATROPHY 3 PROTEIN"/>
    <property type="match status" value="1"/>
</dbReference>
<evidence type="ECO:0000256" key="1">
    <source>
        <dbReference type="ARBA" id="ARBA00007584"/>
    </source>
</evidence>
<dbReference type="OrthoDB" id="2129069at2759"/>
<dbReference type="GO" id="GO:0005739">
    <property type="term" value="C:mitochondrion"/>
    <property type="evidence" value="ECO:0007669"/>
    <property type="project" value="TreeGrafter"/>
</dbReference>
<evidence type="ECO:0000313" key="4">
    <source>
        <dbReference type="Proteomes" id="UP000749559"/>
    </source>
</evidence>
<dbReference type="Proteomes" id="UP000749559">
    <property type="component" value="Unassembled WGS sequence"/>
</dbReference>
<reference evidence="3" key="1">
    <citation type="submission" date="2022-03" db="EMBL/GenBank/DDBJ databases">
        <authorList>
            <person name="Martin C."/>
        </authorList>
    </citation>
    <scope>NUCLEOTIDE SEQUENCE</scope>
</reference>
<protein>
    <recommendedName>
        <fullName evidence="5">OPA3-like protein</fullName>
    </recommendedName>
</protein>
<comment type="similarity">
    <text evidence="1">Belongs to the OPA3 family.</text>
</comment>
<dbReference type="InterPro" id="IPR010754">
    <property type="entry name" value="OPA3-like"/>
</dbReference>
<name>A0A8S4PIH6_OWEFU</name>
<dbReference type="EMBL" id="CAIIXF020000008">
    <property type="protein sequence ID" value="CAH1792839.1"/>
    <property type="molecule type" value="Genomic_DNA"/>
</dbReference>
<dbReference type="GO" id="GO:0019216">
    <property type="term" value="P:regulation of lipid metabolic process"/>
    <property type="evidence" value="ECO:0007669"/>
    <property type="project" value="TreeGrafter"/>
</dbReference>
<accession>A0A8S4PIH6</accession>
<organism evidence="3 4">
    <name type="scientific">Owenia fusiformis</name>
    <name type="common">Polychaete worm</name>
    <dbReference type="NCBI Taxonomy" id="6347"/>
    <lineage>
        <taxon>Eukaryota</taxon>
        <taxon>Metazoa</taxon>
        <taxon>Spiralia</taxon>
        <taxon>Lophotrochozoa</taxon>
        <taxon>Annelida</taxon>
        <taxon>Polychaeta</taxon>
        <taxon>Sedentaria</taxon>
        <taxon>Canalipalpata</taxon>
        <taxon>Sabellida</taxon>
        <taxon>Oweniida</taxon>
        <taxon>Oweniidae</taxon>
        <taxon>Owenia</taxon>
    </lineage>
</organism>
<evidence type="ECO:0008006" key="5">
    <source>
        <dbReference type="Google" id="ProtNLM"/>
    </source>
</evidence>
<comment type="caution">
    <text evidence="3">The sequence shown here is derived from an EMBL/GenBank/DDBJ whole genome shotgun (WGS) entry which is preliminary data.</text>
</comment>
<keyword evidence="2" id="KW-0175">Coiled coil</keyword>
<dbReference type="PANTHER" id="PTHR12499">
    <property type="entry name" value="OPTIC ATROPHY 3 PROTEIN OPA3"/>
    <property type="match status" value="1"/>
</dbReference>
<feature type="non-terminal residue" evidence="3">
    <location>
        <position position="1"/>
    </location>
</feature>
<dbReference type="Pfam" id="PF07047">
    <property type="entry name" value="OPA3"/>
    <property type="match status" value="1"/>
</dbReference>
<evidence type="ECO:0000313" key="3">
    <source>
        <dbReference type="EMBL" id="CAH1792839.1"/>
    </source>
</evidence>
<keyword evidence="4" id="KW-1185">Reference proteome</keyword>